<comment type="function">
    <text evidence="7">Part of the tripartite ATP-independent periplasmic (TRAP) transport system.</text>
</comment>
<feature type="transmembrane region" description="Helical" evidence="7">
    <location>
        <begin position="406"/>
        <end position="427"/>
    </location>
</feature>
<feature type="transmembrane region" description="Helical" evidence="7">
    <location>
        <begin position="139"/>
        <end position="163"/>
    </location>
</feature>
<keyword evidence="4 7" id="KW-0812">Transmembrane</keyword>
<sequence length="431" mass="45980">MAMNAIIPVGLLVLLILGGSPIAFALLISGMVGIYMTVGTGPLIGVIQNSPYEHVASFTLTTLPMFILMAEFLTAGRFTRDIFEAGDRWLRHIKGGMSMAAVAGGVLLAAVCGSSSAAAGTLASAAYPEMKRLGYAPSFATASIAIVGTLAIMIPPSIAFVFYGILTEVSIGKLFLAGIIPGLLTGFSYLLVIVLTVRFKKDAAPERLPKLPMKERVKGLTTIWPILIFFIFMFAGLYSGAVTATEIGAVGAFLALAFAFIMRRLTMDGFKQALMNSTRNSVMIFTIIIGAGIFGLFLTLTGLTQGLMTMVQVAEINRWAILIMVVLLWVVLGFFLEQFAIQVLTVPVAVPLLMQLGFDPVWIGVLLVKAGEIGVVTPPMGLNVFVVSSVSKVPVGTIFRGIWPFVLAEVVTLSLIIAFPSLSLWLAQYAP</sequence>
<name>A0ABV7GNA9_9RHOB</name>
<dbReference type="NCBIfam" id="TIGR00786">
    <property type="entry name" value="dctM"/>
    <property type="match status" value="1"/>
</dbReference>
<dbReference type="PIRSF" id="PIRSF006066">
    <property type="entry name" value="HI0050"/>
    <property type="match status" value="1"/>
</dbReference>
<comment type="subunit">
    <text evidence="7">The complex comprises the extracytoplasmic solute receptor protein and the two transmembrane proteins.</text>
</comment>
<dbReference type="Pfam" id="PF06808">
    <property type="entry name" value="DctM"/>
    <property type="match status" value="1"/>
</dbReference>
<evidence type="ECO:0000259" key="8">
    <source>
        <dbReference type="Pfam" id="PF06808"/>
    </source>
</evidence>
<accession>A0ABV7GNA9</accession>
<comment type="caution">
    <text evidence="7">Lacks conserved residue(s) required for the propagation of feature annotation.</text>
</comment>
<comment type="subcellular location">
    <subcellularLocation>
        <location evidence="1 7">Cell inner membrane</location>
        <topology evidence="1 7">Multi-pass membrane protein</topology>
    </subcellularLocation>
</comment>
<keyword evidence="10" id="KW-1185">Reference proteome</keyword>
<organism evidence="9 10">
    <name type="scientific">Psychromarinibacter halotolerans</name>
    <dbReference type="NCBI Taxonomy" id="1775175"/>
    <lineage>
        <taxon>Bacteria</taxon>
        <taxon>Pseudomonadati</taxon>
        <taxon>Pseudomonadota</taxon>
        <taxon>Alphaproteobacteria</taxon>
        <taxon>Rhodobacterales</taxon>
        <taxon>Paracoccaceae</taxon>
        <taxon>Psychromarinibacter</taxon>
    </lineage>
</organism>
<reference evidence="10" key="1">
    <citation type="journal article" date="2019" name="Int. J. Syst. Evol. Microbiol.">
        <title>The Global Catalogue of Microorganisms (GCM) 10K type strain sequencing project: providing services to taxonomists for standard genome sequencing and annotation.</title>
        <authorList>
            <consortium name="The Broad Institute Genomics Platform"/>
            <consortium name="The Broad Institute Genome Sequencing Center for Infectious Disease"/>
            <person name="Wu L."/>
            <person name="Ma J."/>
        </authorList>
    </citation>
    <scope>NUCLEOTIDE SEQUENCE [LARGE SCALE GENOMIC DNA]</scope>
    <source>
        <strain evidence="10">KCTC 52366</strain>
    </source>
</reference>
<gene>
    <name evidence="9" type="ORF">ACFOGP_08935</name>
</gene>
<evidence type="ECO:0000256" key="5">
    <source>
        <dbReference type="ARBA" id="ARBA00022989"/>
    </source>
</evidence>
<dbReference type="InterPro" id="IPR004681">
    <property type="entry name" value="TRAP_DctM"/>
</dbReference>
<evidence type="ECO:0000256" key="6">
    <source>
        <dbReference type="ARBA" id="ARBA00023136"/>
    </source>
</evidence>
<evidence type="ECO:0000256" key="2">
    <source>
        <dbReference type="ARBA" id="ARBA00022475"/>
    </source>
</evidence>
<evidence type="ECO:0000256" key="4">
    <source>
        <dbReference type="ARBA" id="ARBA00022692"/>
    </source>
</evidence>
<protein>
    <recommendedName>
        <fullName evidence="7">TRAP transporter large permease protein</fullName>
    </recommendedName>
</protein>
<feature type="transmembrane region" description="Helical" evidence="7">
    <location>
        <begin position="99"/>
        <end position="127"/>
    </location>
</feature>
<dbReference type="InterPro" id="IPR010656">
    <property type="entry name" value="DctM"/>
</dbReference>
<feature type="transmembrane region" description="Helical" evidence="7">
    <location>
        <begin position="175"/>
        <end position="197"/>
    </location>
</feature>
<comment type="similarity">
    <text evidence="7">Belongs to the TRAP transporter large permease family.</text>
</comment>
<evidence type="ECO:0000256" key="1">
    <source>
        <dbReference type="ARBA" id="ARBA00004429"/>
    </source>
</evidence>
<keyword evidence="6 7" id="KW-0472">Membrane</keyword>
<evidence type="ECO:0000313" key="9">
    <source>
        <dbReference type="EMBL" id="MFC3142832.1"/>
    </source>
</evidence>
<proteinExistence type="inferred from homology"/>
<keyword evidence="5 7" id="KW-1133">Transmembrane helix</keyword>
<keyword evidence="7" id="KW-0813">Transport</keyword>
<feature type="transmembrane region" description="Helical" evidence="7">
    <location>
        <begin position="316"/>
        <end position="336"/>
    </location>
</feature>
<feature type="transmembrane region" description="Helical" evidence="7">
    <location>
        <begin position="217"/>
        <end position="235"/>
    </location>
</feature>
<evidence type="ECO:0000313" key="10">
    <source>
        <dbReference type="Proteomes" id="UP001595632"/>
    </source>
</evidence>
<keyword evidence="3 7" id="KW-0997">Cell inner membrane</keyword>
<feature type="transmembrane region" description="Helical" evidence="7">
    <location>
        <begin position="241"/>
        <end position="261"/>
    </location>
</feature>
<dbReference type="PANTHER" id="PTHR33362">
    <property type="entry name" value="SIALIC ACID TRAP TRANSPORTER PERMEASE PROTEIN SIAT-RELATED"/>
    <property type="match status" value="1"/>
</dbReference>
<dbReference type="Proteomes" id="UP001595632">
    <property type="component" value="Unassembled WGS sequence"/>
</dbReference>
<feature type="transmembrane region" description="Helical" evidence="7">
    <location>
        <begin position="282"/>
        <end position="304"/>
    </location>
</feature>
<evidence type="ECO:0000256" key="3">
    <source>
        <dbReference type="ARBA" id="ARBA00022519"/>
    </source>
</evidence>
<comment type="caution">
    <text evidence="9">The sequence shown here is derived from an EMBL/GenBank/DDBJ whole genome shotgun (WGS) entry which is preliminary data.</text>
</comment>
<feature type="domain" description="TRAP C4-dicarboxylate transport system permease DctM subunit" evidence="8">
    <location>
        <begin position="10"/>
        <end position="421"/>
    </location>
</feature>
<dbReference type="PANTHER" id="PTHR33362:SF5">
    <property type="entry name" value="C4-DICARBOXYLATE TRAP TRANSPORTER LARGE PERMEASE PROTEIN DCTM"/>
    <property type="match status" value="1"/>
</dbReference>
<dbReference type="RefSeq" id="WP_275632815.1">
    <property type="nucleotide sequence ID" value="NZ_JARGYD010000004.1"/>
</dbReference>
<keyword evidence="2" id="KW-1003">Cell membrane</keyword>
<evidence type="ECO:0000256" key="7">
    <source>
        <dbReference type="RuleBase" id="RU369079"/>
    </source>
</evidence>
<dbReference type="EMBL" id="JBHRTB010000010">
    <property type="protein sequence ID" value="MFC3142832.1"/>
    <property type="molecule type" value="Genomic_DNA"/>
</dbReference>